<reference evidence="1" key="2">
    <citation type="submission" date="2018-04" db="EMBL/GenBank/DDBJ databases">
        <title>OnivRS2 (Oryza nivara Reference Sequence Version 2).</title>
        <authorList>
            <person name="Zhang J."/>
            <person name="Kudrna D."/>
            <person name="Lee S."/>
            <person name="Talag J."/>
            <person name="Rajasekar S."/>
            <person name="Welchert J."/>
            <person name="Hsing Y.-I."/>
            <person name="Wing R.A."/>
        </authorList>
    </citation>
    <scope>NUCLEOTIDE SEQUENCE [LARGE SCALE GENOMIC DNA]</scope>
    <source>
        <strain evidence="1">SL10</strain>
    </source>
</reference>
<evidence type="ECO:0000313" key="1">
    <source>
        <dbReference type="EnsemblPlants" id="ONIVA02G09750.1"/>
    </source>
</evidence>
<dbReference type="EnsemblPlants" id="ONIVA02G09750.1">
    <property type="protein sequence ID" value="ONIVA02G09750.1"/>
    <property type="gene ID" value="ONIVA02G09750"/>
</dbReference>
<dbReference type="Proteomes" id="UP000006591">
    <property type="component" value="Chromosome 2"/>
</dbReference>
<dbReference type="Gramene" id="ONIVA02G09750.1">
    <property type="protein sequence ID" value="ONIVA02G09750.1"/>
    <property type="gene ID" value="ONIVA02G09750"/>
</dbReference>
<name>A0A0E0G3K5_ORYNI</name>
<protein>
    <submittedName>
        <fullName evidence="1">Uncharacterized protein</fullName>
    </submittedName>
</protein>
<organism evidence="1">
    <name type="scientific">Oryza nivara</name>
    <name type="common">Indian wild rice</name>
    <name type="synonym">Oryza sativa f. spontanea</name>
    <dbReference type="NCBI Taxonomy" id="4536"/>
    <lineage>
        <taxon>Eukaryota</taxon>
        <taxon>Viridiplantae</taxon>
        <taxon>Streptophyta</taxon>
        <taxon>Embryophyta</taxon>
        <taxon>Tracheophyta</taxon>
        <taxon>Spermatophyta</taxon>
        <taxon>Magnoliopsida</taxon>
        <taxon>Liliopsida</taxon>
        <taxon>Poales</taxon>
        <taxon>Poaceae</taxon>
        <taxon>BOP clade</taxon>
        <taxon>Oryzoideae</taxon>
        <taxon>Oryzeae</taxon>
        <taxon>Oryzinae</taxon>
        <taxon>Oryza</taxon>
    </lineage>
</organism>
<keyword evidence="2" id="KW-1185">Reference proteome</keyword>
<evidence type="ECO:0000313" key="2">
    <source>
        <dbReference type="Proteomes" id="UP000006591"/>
    </source>
</evidence>
<sequence>MAWLQRQRYSVVALLQLAVALWLAATAGYLCQPTYGYPPLPPGYPTYPPVPPPNTPRRLKP</sequence>
<dbReference type="AlphaFoldDB" id="A0A0E0G3K5"/>
<proteinExistence type="predicted"/>
<reference evidence="1" key="1">
    <citation type="submission" date="2015-04" db="UniProtKB">
        <authorList>
            <consortium name="EnsemblPlants"/>
        </authorList>
    </citation>
    <scope>IDENTIFICATION</scope>
    <source>
        <strain evidence="1">SL10</strain>
    </source>
</reference>
<accession>A0A0E0G3K5</accession>
<dbReference type="HOGENOM" id="CLU_2926630_0_0_1"/>